<dbReference type="SMART" id="SM00267">
    <property type="entry name" value="GGDEF"/>
    <property type="match status" value="1"/>
</dbReference>
<dbReference type="AlphaFoldDB" id="A0A6M4A1S3"/>
<evidence type="ECO:0000259" key="4">
    <source>
        <dbReference type="PROSITE" id="PS50887"/>
    </source>
</evidence>
<dbReference type="InterPro" id="IPR043128">
    <property type="entry name" value="Rev_trsase/Diguanyl_cyclase"/>
</dbReference>
<dbReference type="Proteomes" id="UP000274350">
    <property type="component" value="Chromosome"/>
</dbReference>
<keyword evidence="3" id="KW-1133">Transmembrane helix</keyword>
<protein>
    <recommendedName>
        <fullName evidence="1">diguanylate cyclase</fullName>
        <ecNumber evidence="1">2.7.7.65</ecNumber>
    </recommendedName>
</protein>
<dbReference type="PANTHER" id="PTHR45138:SF9">
    <property type="entry name" value="DIGUANYLATE CYCLASE DGCM-RELATED"/>
    <property type="match status" value="1"/>
</dbReference>
<keyword evidence="3" id="KW-0472">Membrane</keyword>
<dbReference type="PANTHER" id="PTHR45138">
    <property type="entry name" value="REGULATORY COMPONENTS OF SENSORY TRANSDUCTION SYSTEM"/>
    <property type="match status" value="1"/>
</dbReference>
<evidence type="ECO:0000256" key="1">
    <source>
        <dbReference type="ARBA" id="ARBA00012528"/>
    </source>
</evidence>
<accession>A0A6M4A1S3</accession>
<dbReference type="InterPro" id="IPR000160">
    <property type="entry name" value="GGDEF_dom"/>
</dbReference>
<dbReference type="NCBIfam" id="TIGR00254">
    <property type="entry name" value="GGDEF"/>
    <property type="match status" value="1"/>
</dbReference>
<evidence type="ECO:0000313" key="6">
    <source>
        <dbReference type="Proteomes" id="UP000274350"/>
    </source>
</evidence>
<evidence type="ECO:0000256" key="2">
    <source>
        <dbReference type="ARBA" id="ARBA00034247"/>
    </source>
</evidence>
<dbReference type="Pfam" id="PF00990">
    <property type="entry name" value="GGDEF"/>
    <property type="match status" value="1"/>
</dbReference>
<dbReference type="EMBL" id="CP051152">
    <property type="protein sequence ID" value="QJQ05316.1"/>
    <property type="molecule type" value="Genomic_DNA"/>
</dbReference>
<evidence type="ECO:0000313" key="5">
    <source>
        <dbReference type="EMBL" id="QJQ05316.1"/>
    </source>
</evidence>
<dbReference type="InterPro" id="IPR029787">
    <property type="entry name" value="Nucleotide_cyclase"/>
</dbReference>
<dbReference type="PROSITE" id="PS50887">
    <property type="entry name" value="GGDEF"/>
    <property type="match status" value="1"/>
</dbReference>
<dbReference type="GO" id="GO:0043709">
    <property type="term" value="P:cell adhesion involved in single-species biofilm formation"/>
    <property type="evidence" value="ECO:0007669"/>
    <property type="project" value="TreeGrafter"/>
</dbReference>
<gene>
    <name evidence="5" type="ORF">EJG51_005040</name>
</gene>
<keyword evidence="6" id="KW-1185">Reference proteome</keyword>
<dbReference type="SUPFAM" id="SSF55073">
    <property type="entry name" value="Nucleotide cyclase"/>
    <property type="match status" value="1"/>
</dbReference>
<dbReference type="CDD" id="cd01949">
    <property type="entry name" value="GGDEF"/>
    <property type="match status" value="1"/>
</dbReference>
<sequence>MLRLHRPLLTGAAVALLLCLIAYAGMGTLKPMQRWQWMDIVGEGGIAVMAGIWLLMLLSSRLKGRVTTLLATGLAAIMVGEWADCLDEFFAIPKEQIWDNFLEAALMLGGMLTLTAGMHYWRQEQFRLTEHLQKRERLFRNHRAFDRVTQLATADYLREQIALEQQRQQQASCAVVLLDIDRFHLINRRFGQAQGDLVLQAVGHMLLLNLRNEDLLCRYAGDRFAILMPQTSLASAETMAQHLCFMVHHMQHSCMGQRIEIGIRHACTMADAPPESVLAKLNQQLSQKLNQALEPNPSGEPDTLAAA</sequence>
<dbReference type="KEGG" id="upi:EJG51_005040"/>
<dbReference type="GO" id="GO:1902201">
    <property type="term" value="P:negative regulation of bacterial-type flagellum-dependent cell motility"/>
    <property type="evidence" value="ECO:0007669"/>
    <property type="project" value="TreeGrafter"/>
</dbReference>
<evidence type="ECO:0000256" key="3">
    <source>
        <dbReference type="SAM" id="Phobius"/>
    </source>
</evidence>
<dbReference type="EC" id="2.7.7.65" evidence="1"/>
<keyword evidence="3" id="KW-0812">Transmembrane</keyword>
<dbReference type="GO" id="GO:0052621">
    <property type="term" value="F:diguanylate cyclase activity"/>
    <property type="evidence" value="ECO:0007669"/>
    <property type="project" value="UniProtKB-EC"/>
</dbReference>
<feature type="domain" description="GGDEF" evidence="4">
    <location>
        <begin position="171"/>
        <end position="307"/>
    </location>
</feature>
<proteinExistence type="predicted"/>
<feature type="transmembrane region" description="Helical" evidence="3">
    <location>
        <begin position="40"/>
        <end position="59"/>
    </location>
</feature>
<reference evidence="5 6" key="1">
    <citation type="journal article" date="2019" name="Int. J. Syst. Evol. Microbiol.">
        <title>Undibacterium piscinae sp. nov., isolated from Korean shiner intestine.</title>
        <authorList>
            <person name="Lee S.Y."/>
            <person name="Kang W."/>
            <person name="Kim P.S."/>
            <person name="Kim H.S."/>
            <person name="Sung H."/>
            <person name="Shin N.R."/>
            <person name="Whon T.W."/>
            <person name="Yun J.H."/>
            <person name="Lee J.Y."/>
            <person name="Lee J.Y."/>
            <person name="Jung M.J."/>
            <person name="Jeong Y.S."/>
            <person name="Tak E.J."/>
            <person name="Han J.E."/>
            <person name="Hyun D.W."/>
            <person name="Kang M.S."/>
            <person name="Lee K.E."/>
            <person name="Lee B.H."/>
            <person name="Bae J.W."/>
        </authorList>
    </citation>
    <scope>NUCLEOTIDE SEQUENCE [LARGE SCALE GENOMIC DNA]</scope>
    <source>
        <strain evidence="5 6">S11R28</strain>
    </source>
</reference>
<organism evidence="5 6">
    <name type="scientific">Undibacterium piscinae</name>
    <dbReference type="NCBI Taxonomy" id="2495591"/>
    <lineage>
        <taxon>Bacteria</taxon>
        <taxon>Pseudomonadati</taxon>
        <taxon>Pseudomonadota</taxon>
        <taxon>Betaproteobacteria</taxon>
        <taxon>Burkholderiales</taxon>
        <taxon>Oxalobacteraceae</taxon>
        <taxon>Undibacterium</taxon>
    </lineage>
</organism>
<name>A0A6M4A1S3_9BURK</name>
<dbReference type="Gene3D" id="3.30.70.270">
    <property type="match status" value="1"/>
</dbReference>
<comment type="catalytic activity">
    <reaction evidence="2">
        <text>2 GTP = 3',3'-c-di-GMP + 2 diphosphate</text>
        <dbReference type="Rhea" id="RHEA:24898"/>
        <dbReference type="ChEBI" id="CHEBI:33019"/>
        <dbReference type="ChEBI" id="CHEBI:37565"/>
        <dbReference type="ChEBI" id="CHEBI:58805"/>
        <dbReference type="EC" id="2.7.7.65"/>
    </reaction>
</comment>
<dbReference type="OrthoDB" id="5914567at2"/>
<dbReference type="InterPro" id="IPR050469">
    <property type="entry name" value="Diguanylate_Cyclase"/>
</dbReference>
<dbReference type="GO" id="GO:0005886">
    <property type="term" value="C:plasma membrane"/>
    <property type="evidence" value="ECO:0007669"/>
    <property type="project" value="TreeGrafter"/>
</dbReference>